<feature type="non-terminal residue" evidence="3">
    <location>
        <position position="196"/>
    </location>
</feature>
<evidence type="ECO:0000313" key="3">
    <source>
        <dbReference type="EMBL" id="PIR88272.1"/>
    </source>
</evidence>
<evidence type="ECO:0000256" key="1">
    <source>
        <dbReference type="SAM" id="Phobius"/>
    </source>
</evidence>
<feature type="transmembrane region" description="Helical" evidence="1">
    <location>
        <begin position="164"/>
        <end position="186"/>
    </location>
</feature>
<evidence type="ECO:0000313" key="4">
    <source>
        <dbReference type="Proteomes" id="UP000230903"/>
    </source>
</evidence>
<comment type="caution">
    <text evidence="3">The sequence shown here is derived from an EMBL/GenBank/DDBJ whole genome shotgun (WGS) entry which is preliminary data.</text>
</comment>
<gene>
    <name evidence="3" type="ORF">COU10_00040</name>
</gene>
<dbReference type="Pfam" id="PF18920">
    <property type="entry name" value="DUF5671"/>
    <property type="match status" value="1"/>
</dbReference>
<sequence length="196" mass="22197">MAPNQSSHNTPRDFFLYLFSIGTLYFSAVTFITLLFQYINYFFPSPTAYYYDGTNPAMRFAISALIVAVPLYIFVTRWLNNDLDKNPAKQDFWVRRWLIYITLFATAVTMVVDLVVLLNYFLGGDFTIRFGLKVLSVLLVAAAVFGYYLFSLKRAPGTKSGARSAFMWVTIIAVTAAVIGAFFIVGSPATNRDREY</sequence>
<feature type="transmembrane region" description="Helical" evidence="1">
    <location>
        <begin position="134"/>
        <end position="152"/>
    </location>
</feature>
<proteinExistence type="predicted"/>
<organism evidence="3 4">
    <name type="scientific">Candidatus Harrisonbacteria bacterium CG10_big_fil_rev_8_21_14_0_10_45_28</name>
    <dbReference type="NCBI Taxonomy" id="1974586"/>
    <lineage>
        <taxon>Bacteria</taxon>
        <taxon>Candidatus Harrisoniibacteriota</taxon>
    </lineage>
</organism>
<dbReference type="EMBL" id="PFBC01000002">
    <property type="protein sequence ID" value="PIR88272.1"/>
    <property type="molecule type" value="Genomic_DNA"/>
</dbReference>
<protein>
    <recommendedName>
        <fullName evidence="2">DUF5671 domain-containing protein</fullName>
    </recommendedName>
</protein>
<evidence type="ECO:0000259" key="2">
    <source>
        <dbReference type="Pfam" id="PF18920"/>
    </source>
</evidence>
<dbReference type="AlphaFoldDB" id="A0A2H0UPC4"/>
<feature type="transmembrane region" description="Helical" evidence="1">
    <location>
        <begin position="56"/>
        <end position="76"/>
    </location>
</feature>
<feature type="transmembrane region" description="Helical" evidence="1">
    <location>
        <begin position="14"/>
        <end position="36"/>
    </location>
</feature>
<feature type="transmembrane region" description="Helical" evidence="1">
    <location>
        <begin position="97"/>
        <end position="122"/>
    </location>
</feature>
<keyword evidence="1" id="KW-0812">Transmembrane</keyword>
<accession>A0A2H0UPC4</accession>
<keyword evidence="1" id="KW-0472">Membrane</keyword>
<keyword evidence="1" id="KW-1133">Transmembrane helix</keyword>
<reference evidence="4" key="1">
    <citation type="submission" date="2017-09" db="EMBL/GenBank/DDBJ databases">
        <title>Depth-based differentiation of microbial function through sediment-hosted aquifers and enrichment of novel symbionts in the deep terrestrial subsurface.</title>
        <authorList>
            <person name="Probst A.J."/>
            <person name="Ladd B."/>
            <person name="Jarett J.K."/>
            <person name="Geller-Mcgrath D.E."/>
            <person name="Sieber C.M.K."/>
            <person name="Emerson J.B."/>
            <person name="Anantharaman K."/>
            <person name="Thomas B.C."/>
            <person name="Malmstrom R."/>
            <person name="Stieglmeier M."/>
            <person name="Klingl A."/>
            <person name="Woyke T."/>
            <person name="Ryan C.M."/>
            <person name="Banfield J.F."/>
        </authorList>
    </citation>
    <scope>NUCLEOTIDE SEQUENCE [LARGE SCALE GENOMIC DNA]</scope>
</reference>
<dbReference type="Proteomes" id="UP000230903">
    <property type="component" value="Unassembled WGS sequence"/>
</dbReference>
<dbReference type="InterPro" id="IPR043728">
    <property type="entry name" value="DUF5671"/>
</dbReference>
<feature type="domain" description="DUF5671" evidence="2">
    <location>
        <begin position="13"/>
        <end position="147"/>
    </location>
</feature>
<name>A0A2H0UPC4_9BACT</name>